<dbReference type="RefSeq" id="WP_136665096.1">
    <property type="nucleotide sequence ID" value="NZ_CP173421.1"/>
</dbReference>
<reference evidence="2 3" key="1">
    <citation type="submission" date="2018-10" db="EMBL/GenBank/DDBJ databases">
        <title>Pseudomonas leptonychotis sp. nov., isolated from Weddell seals in Antarctica.</title>
        <authorList>
            <person name="Novakova D."/>
            <person name="Svec P."/>
            <person name="Kralova S."/>
            <person name="Kristofova L."/>
            <person name="Zeman M."/>
            <person name="Pantucek R."/>
            <person name="Maslanova I."/>
            <person name="Sedlacek I."/>
        </authorList>
    </citation>
    <scope>NUCLEOTIDE SEQUENCE [LARGE SCALE GENOMIC DNA]</scope>
    <source>
        <strain evidence="2 3">CCM 8849</strain>
    </source>
</reference>
<organism evidence="2 3">
    <name type="scientific">Pseudomonas leptonychotis</name>
    <dbReference type="NCBI Taxonomy" id="2448482"/>
    <lineage>
        <taxon>Bacteria</taxon>
        <taxon>Pseudomonadati</taxon>
        <taxon>Pseudomonadota</taxon>
        <taxon>Gammaproteobacteria</taxon>
        <taxon>Pseudomonadales</taxon>
        <taxon>Pseudomonadaceae</taxon>
        <taxon>Pseudomonas</taxon>
    </lineage>
</organism>
<sequence length="272" mass="30047">MSSRMLAIFLSTLLASTLPLISTSSQAADAATNLLKLHQLRLATQKTLGDFYMFNGMEGDQRYSRMISESLTEVNTQLNALTEMPGEGSKALRSQLDQQWKGYQIDLNNLTSALKTQGYTDLQPVADLAARNQQLMSLSQELYSKIQQEGSYSVPALAQRSREQSLLMQGIAVDYASRSASVGATFMGGGDARPMEELVAEFASKMATLQKEPTNTPQLKQSWDGVGTKWRYIEKSLINYNENSVPFLVNKYSNTIIQGIEQISSQYAAANL</sequence>
<dbReference type="EMBL" id="RFLV01000002">
    <property type="protein sequence ID" value="TIH08618.1"/>
    <property type="molecule type" value="Genomic_DNA"/>
</dbReference>
<evidence type="ECO:0000313" key="2">
    <source>
        <dbReference type="EMBL" id="TIH08618.1"/>
    </source>
</evidence>
<accession>A0A4T1ZZ00</accession>
<name>A0A4T1ZZ00_9PSED</name>
<dbReference type="OrthoDB" id="6358391at2"/>
<proteinExistence type="predicted"/>
<feature type="signal peptide" evidence="1">
    <location>
        <begin position="1"/>
        <end position="27"/>
    </location>
</feature>
<keyword evidence="1" id="KW-0732">Signal</keyword>
<feature type="chain" id="PRO_5020694001" description="F0F1-type ATP synthase subunit beta" evidence="1">
    <location>
        <begin position="28"/>
        <end position="272"/>
    </location>
</feature>
<protein>
    <recommendedName>
        <fullName evidence="4">F0F1-type ATP synthase subunit beta</fullName>
    </recommendedName>
</protein>
<gene>
    <name evidence="2" type="ORF">D8779_14105</name>
</gene>
<evidence type="ECO:0000313" key="3">
    <source>
        <dbReference type="Proteomes" id="UP000307541"/>
    </source>
</evidence>
<evidence type="ECO:0008006" key="4">
    <source>
        <dbReference type="Google" id="ProtNLM"/>
    </source>
</evidence>
<keyword evidence="3" id="KW-1185">Reference proteome</keyword>
<comment type="caution">
    <text evidence="2">The sequence shown here is derived from an EMBL/GenBank/DDBJ whole genome shotgun (WGS) entry which is preliminary data.</text>
</comment>
<evidence type="ECO:0000256" key="1">
    <source>
        <dbReference type="SAM" id="SignalP"/>
    </source>
</evidence>
<dbReference type="Proteomes" id="UP000307541">
    <property type="component" value="Unassembled WGS sequence"/>
</dbReference>
<dbReference type="AlphaFoldDB" id="A0A4T1ZZ00"/>